<evidence type="ECO:0000256" key="2">
    <source>
        <dbReference type="SAM" id="Phobius"/>
    </source>
</evidence>
<feature type="region of interest" description="Disordered" evidence="1">
    <location>
        <begin position="50"/>
        <end position="120"/>
    </location>
</feature>
<feature type="compositionally biased region" description="Gly residues" evidence="1">
    <location>
        <begin position="109"/>
        <end position="120"/>
    </location>
</feature>
<feature type="compositionally biased region" description="Low complexity" evidence="1">
    <location>
        <begin position="99"/>
        <end position="108"/>
    </location>
</feature>
<keyword evidence="2" id="KW-0812">Transmembrane</keyword>
<evidence type="ECO:0000256" key="1">
    <source>
        <dbReference type="SAM" id="MobiDB-lite"/>
    </source>
</evidence>
<reference evidence="3" key="1">
    <citation type="submission" date="2021-01" db="EMBL/GenBank/DDBJ databases">
        <authorList>
            <person name="Corre E."/>
            <person name="Pelletier E."/>
            <person name="Niang G."/>
            <person name="Scheremetjew M."/>
            <person name="Finn R."/>
            <person name="Kale V."/>
            <person name="Holt S."/>
            <person name="Cochrane G."/>
            <person name="Meng A."/>
            <person name="Brown T."/>
            <person name="Cohen L."/>
        </authorList>
    </citation>
    <scope>NUCLEOTIDE SEQUENCE</scope>
    <source>
        <strain evidence="3">CCMP441</strain>
    </source>
</reference>
<accession>A0A6U4NP59</accession>
<protein>
    <submittedName>
        <fullName evidence="3">Uncharacterized protein</fullName>
    </submittedName>
</protein>
<keyword evidence="2" id="KW-0472">Membrane</keyword>
<evidence type="ECO:0000313" key="3">
    <source>
        <dbReference type="EMBL" id="CAD8734267.1"/>
    </source>
</evidence>
<organism evidence="3">
    <name type="scientific">Hemiselmis andersenii</name>
    <name type="common">Cryptophyte alga</name>
    <dbReference type="NCBI Taxonomy" id="464988"/>
    <lineage>
        <taxon>Eukaryota</taxon>
        <taxon>Cryptophyceae</taxon>
        <taxon>Cryptomonadales</taxon>
        <taxon>Hemiselmidaceae</taxon>
        <taxon>Hemiselmis</taxon>
    </lineage>
</organism>
<keyword evidence="2" id="KW-1133">Transmembrane helix</keyword>
<sequence>MAGGQSVMSKQMKKRKAQQICFFVLFGICLVCMMFGGAFLPVVSRAKQEERRNRAIVVSDGKGNTRSAPPPKEVSAPAMKIDDVDSAGNGKAGGQPSVSDKASAAAGKQDGGSGKGGGGAGGIKLSEAALKSIAEYENKNLVHVRPDVVVKGLSRVPAKKEDLCVIEVGTAEGTGTTRALSKVLDEYVAEGGGGYVIHSYEGGKSLFKTAKKHWGSNKRIVLHNELVMTKENLAKYVVANIKGPPGTEWPGRGYYEKYYGGTEELIATGEIGGWFATEPPCKADIILIDGTRFTHAGIVATLLQHKNIWGRDTVWLAENDGGKEASEQEILESIWKLGGLTVEPPSPADPPSRQDHPWMVFRVDGCAREGHGDPGC</sequence>
<name>A0A6U4NP59_HEMAN</name>
<dbReference type="EMBL" id="HBFK01001307">
    <property type="protein sequence ID" value="CAD8734267.1"/>
    <property type="molecule type" value="Transcribed_RNA"/>
</dbReference>
<proteinExistence type="predicted"/>
<dbReference type="AlphaFoldDB" id="A0A6U4NP59"/>
<gene>
    <name evidence="3" type="ORF">HAND1043_LOCUS758</name>
</gene>
<feature type="transmembrane region" description="Helical" evidence="2">
    <location>
        <begin position="20"/>
        <end position="43"/>
    </location>
</feature>